<dbReference type="SUPFAM" id="SSF52540">
    <property type="entry name" value="P-loop containing nucleoside triphosphate hydrolases"/>
    <property type="match status" value="1"/>
</dbReference>
<evidence type="ECO:0000313" key="1">
    <source>
        <dbReference type="EMBL" id="EKD44517.1"/>
    </source>
</evidence>
<dbReference type="InterPro" id="IPR027417">
    <property type="entry name" value="P-loop_NTPase"/>
</dbReference>
<name>K1Z4R1_9BACT</name>
<gene>
    <name evidence="1" type="ORF">ACD_71C00114G0015</name>
</gene>
<organism evidence="1">
    <name type="scientific">uncultured bacterium</name>
    <name type="common">gcode 4</name>
    <dbReference type="NCBI Taxonomy" id="1234023"/>
    <lineage>
        <taxon>Bacteria</taxon>
        <taxon>environmental samples</taxon>
    </lineage>
</organism>
<proteinExistence type="predicted"/>
<protein>
    <submittedName>
        <fullName evidence="1">Uncharacterized protein</fullName>
    </submittedName>
</protein>
<dbReference type="AlphaFoldDB" id="K1Z4R1"/>
<sequence length="486" mass="57693">MKKQNKRHILIGQTQTSLIKEDQKLLAIDYSAIKANHFGIFGKSWSWKTWALTSVLFGTIKESIITYYDDLSIQPDTFLVLDPHNSNIPPLLSLLKDFYTKNPEYSRTSHIQKFVKEILNSESDETSVYRGHYMEKALIFNPLASKRLMNDISYLNKATNLNMSALKSIFDFSSFGPRNSEAIEWILKTFLFINSYILRETPSYTLLSYKDIYKLFDELKKTGKLPNWITTHLKTIYGSANKDTKEIIDSINSSLKSLSSNLLWNKEYYDTTITKFKDFTWDLWDTFWYCQSYSDLTLDLEDVYWEHNIETRCFFLDLSAFSNIERKVIIAFFYNGSYFLWSLKNHQNPTLWTHWVICDEFQSFLELKGSKNYLIDLLEKWTNELRKYNTFYWIVLQSVPVELKDLLNNLWFIFVFSLPPEQAEMFTDILSYWINKDFAEITEKNISNLKRWEFFASFDTIEYWLLTVISKSLDINNPKIREMLIN</sequence>
<reference evidence="1" key="1">
    <citation type="journal article" date="2012" name="Science">
        <title>Fermentation, hydrogen, and sulfur metabolism in multiple uncultivated bacterial phyla.</title>
        <authorList>
            <person name="Wrighton K.C."/>
            <person name="Thomas B.C."/>
            <person name="Sharon I."/>
            <person name="Miller C.S."/>
            <person name="Castelle C.J."/>
            <person name="VerBerkmoes N.C."/>
            <person name="Wilkins M.J."/>
            <person name="Hettich R.L."/>
            <person name="Lipton M.S."/>
            <person name="Williams K.H."/>
            <person name="Long P.E."/>
            <person name="Banfield J.F."/>
        </authorList>
    </citation>
    <scope>NUCLEOTIDE SEQUENCE [LARGE SCALE GENOMIC DNA]</scope>
</reference>
<dbReference type="Gene3D" id="3.40.50.300">
    <property type="entry name" value="P-loop containing nucleotide triphosphate hydrolases"/>
    <property type="match status" value="1"/>
</dbReference>
<accession>K1Z4R1</accession>
<comment type="caution">
    <text evidence="1">The sequence shown here is derived from an EMBL/GenBank/DDBJ whole genome shotgun (WGS) entry which is preliminary data.</text>
</comment>
<dbReference type="EMBL" id="AMFJ01028845">
    <property type="protein sequence ID" value="EKD44517.1"/>
    <property type="molecule type" value="Genomic_DNA"/>
</dbReference>